<reference evidence="4 5" key="1">
    <citation type="submission" date="2023-02" db="EMBL/GenBank/DDBJ databases">
        <title>Genome sequence of Lentisphaera profundi SAORIC-696.</title>
        <authorList>
            <person name="Kim e."/>
            <person name="Cho J.-C."/>
            <person name="Choi A."/>
            <person name="Kang I."/>
        </authorList>
    </citation>
    <scope>NUCLEOTIDE SEQUENCE [LARGE SCALE GENOMIC DNA]</scope>
    <source>
        <strain evidence="4 5">SAORIC-696</strain>
    </source>
</reference>
<dbReference type="Proteomes" id="UP001214250">
    <property type="component" value="Chromosome 1"/>
</dbReference>
<evidence type="ECO:0000256" key="2">
    <source>
        <dbReference type="ARBA" id="ARBA00022801"/>
    </source>
</evidence>
<evidence type="ECO:0000313" key="5">
    <source>
        <dbReference type="Proteomes" id="UP001214250"/>
    </source>
</evidence>
<protein>
    <submittedName>
        <fullName evidence="4">Sulfatase-like hydrolase/transferase</fullName>
    </submittedName>
</protein>
<keyword evidence="2" id="KW-0378">Hydrolase</keyword>
<dbReference type="PANTHER" id="PTHR42693">
    <property type="entry name" value="ARYLSULFATASE FAMILY MEMBER"/>
    <property type="match status" value="1"/>
</dbReference>
<proteinExistence type="inferred from homology"/>
<dbReference type="PANTHER" id="PTHR42693:SF53">
    <property type="entry name" value="ENDO-4-O-SULFATASE"/>
    <property type="match status" value="1"/>
</dbReference>
<feature type="domain" description="Sulfatase N-terminal" evidence="3">
    <location>
        <begin position="6"/>
        <end position="343"/>
    </location>
</feature>
<dbReference type="Gene3D" id="3.40.720.10">
    <property type="entry name" value="Alkaline Phosphatase, subunit A"/>
    <property type="match status" value="1"/>
</dbReference>
<dbReference type="InterPro" id="IPR050738">
    <property type="entry name" value="Sulfatase"/>
</dbReference>
<keyword evidence="5" id="KW-1185">Reference proteome</keyword>
<dbReference type="InterPro" id="IPR000917">
    <property type="entry name" value="Sulfatase_N"/>
</dbReference>
<evidence type="ECO:0000259" key="3">
    <source>
        <dbReference type="Pfam" id="PF00884"/>
    </source>
</evidence>
<accession>A0ABY7VVV6</accession>
<dbReference type="SUPFAM" id="SSF53649">
    <property type="entry name" value="Alkaline phosphatase-like"/>
    <property type="match status" value="1"/>
</dbReference>
<name>A0ABY7VVV6_9BACT</name>
<gene>
    <name evidence="4" type="ORF">PQO03_05570</name>
</gene>
<comment type="similarity">
    <text evidence="1">Belongs to the sulfatase family.</text>
</comment>
<dbReference type="EMBL" id="CP117811">
    <property type="protein sequence ID" value="WDE97418.1"/>
    <property type="molecule type" value="Genomic_DNA"/>
</dbReference>
<evidence type="ECO:0000313" key="4">
    <source>
        <dbReference type="EMBL" id="WDE97418.1"/>
    </source>
</evidence>
<dbReference type="InterPro" id="IPR017850">
    <property type="entry name" value="Alkaline_phosphatase_core_sf"/>
</dbReference>
<organism evidence="4 5">
    <name type="scientific">Lentisphaera profundi</name>
    <dbReference type="NCBI Taxonomy" id="1658616"/>
    <lineage>
        <taxon>Bacteria</taxon>
        <taxon>Pseudomonadati</taxon>
        <taxon>Lentisphaerota</taxon>
        <taxon>Lentisphaeria</taxon>
        <taxon>Lentisphaerales</taxon>
        <taxon>Lentisphaeraceae</taxon>
        <taxon>Lentisphaera</taxon>
    </lineage>
</organism>
<evidence type="ECO:0000256" key="1">
    <source>
        <dbReference type="ARBA" id="ARBA00008779"/>
    </source>
</evidence>
<sequence>MSQKTNILLITTDEQRFDAIGCFNKYKVNTPHLDSLAANGAYHPHTYTVNCVCMPARCSLLTGLYSHQHGIMNNRGDLNPSLKTMPQALQKQGYTTALVGKEHFFEGFCDLKEMAETTKTTFGFDHFWSVAGKSMIEGSQDEWTHHLKEKGLYDTHMQDLTSRMDKRRQGICEASPTHLNEDDYVDHLVKEKSIDFLNEQASPFFLWTSFCNPHFPFDPPKKYLDKYRLEDMPLPFQCPPDKISYFQEYYRAYFAMIEQVDTYVGEIIATLKRNGQFENTLIVFTSDHGDMMGDFGLFAKTQAFDGATRVPFLAHHPQLIKAGVYKQATEISDVCATFIELAGSANLQEELPNSPSQSLLKLWQGGDFQRQYAFSELGGQFKAPFYLLADQDYKFIYYPEDQSELLFDLKNDPHEGENIILRETQIADKMRKALLQRIAVTSPPHPSEWIYQQHYKTASLNPNRCHHGGVPERINRGLQNII</sequence>
<dbReference type="Pfam" id="PF00884">
    <property type="entry name" value="Sulfatase"/>
    <property type="match status" value="1"/>
</dbReference>
<dbReference type="RefSeq" id="WP_274151780.1">
    <property type="nucleotide sequence ID" value="NZ_CP117811.1"/>
</dbReference>